<dbReference type="InterPro" id="IPR006626">
    <property type="entry name" value="PbH1"/>
</dbReference>
<evidence type="ECO:0000259" key="1">
    <source>
        <dbReference type="Pfam" id="PF13229"/>
    </source>
</evidence>
<dbReference type="Pfam" id="PF13229">
    <property type="entry name" value="Beta_helix"/>
    <property type="match status" value="1"/>
</dbReference>
<dbReference type="InterPro" id="IPR012334">
    <property type="entry name" value="Pectin_lyas_fold"/>
</dbReference>
<keyword evidence="3" id="KW-1185">Reference proteome</keyword>
<dbReference type="Gene3D" id="2.160.20.10">
    <property type="entry name" value="Single-stranded right-handed beta-helix, Pectin lyase-like"/>
    <property type="match status" value="1"/>
</dbReference>
<feature type="domain" description="Right handed beta helix" evidence="1">
    <location>
        <begin position="154"/>
        <end position="318"/>
    </location>
</feature>
<evidence type="ECO:0000313" key="2">
    <source>
        <dbReference type="EMBL" id="ETX13235.1"/>
    </source>
</evidence>
<dbReference type="RefSeq" id="WP_037265602.1">
    <property type="nucleotide sequence ID" value="NZ_JALZ01000032.1"/>
</dbReference>
<dbReference type="eggNOG" id="COG2982">
    <property type="taxonomic scope" value="Bacteria"/>
</dbReference>
<comment type="caution">
    <text evidence="2">The sequence shown here is derived from an EMBL/GenBank/DDBJ whole genome shotgun (WGS) entry which is preliminary data.</text>
</comment>
<name>X7EBJ1_9RHOB</name>
<dbReference type="InterPro" id="IPR011050">
    <property type="entry name" value="Pectin_lyase_fold/virulence"/>
</dbReference>
<protein>
    <recommendedName>
        <fullName evidence="1">Right handed beta helix domain-containing protein</fullName>
    </recommendedName>
</protein>
<dbReference type="OrthoDB" id="3938151at2"/>
<sequence>MARISIHTLRLHVVLLAVLTLLVLPAATETAFTAQHLKQRFSAAEPDSVIRLGAGLHGAAVLKGGGGAPGRPVTITSADPADPARLVGLHLQDVAHVVFEDIVLDYVFRPGDDIKARPFRVSAGRDVTFRRVIFDGDLARGMDATANGFPAGFGLSVDGADGIVVEDSEVRGFWRGLSMRESRGIDIRGNDLHSLRMDGMNFAQIKDLVIERNRIRDFDRSPDSADHADMIQFWTAHTTEPSRNIIIRGNLMNSGDGFWTQSIFMRNDQVDTGQAGQEMYWRDVTIEDNLIINAHAHAIVLGASLGARISNNTLVHNPGSDGDRNSLAMYRPLLTVSPLSRDVVIEGNIANEFRLPETLPKSWTVRDNLAVQDIARMQPVHYSTVFVGGDPADPAAYRPLPGGVLDGAALGAPLEPWLR</sequence>
<evidence type="ECO:0000313" key="3">
    <source>
        <dbReference type="Proteomes" id="UP000022447"/>
    </source>
</evidence>
<organism evidence="2 3">
    <name type="scientific">Roseivivax halodurans JCM 10272</name>
    <dbReference type="NCBI Taxonomy" id="1449350"/>
    <lineage>
        <taxon>Bacteria</taxon>
        <taxon>Pseudomonadati</taxon>
        <taxon>Pseudomonadota</taxon>
        <taxon>Alphaproteobacteria</taxon>
        <taxon>Rhodobacterales</taxon>
        <taxon>Roseobacteraceae</taxon>
        <taxon>Roseivivax</taxon>
    </lineage>
</organism>
<dbReference type="SMART" id="SM00710">
    <property type="entry name" value="PbH1"/>
    <property type="match status" value="6"/>
</dbReference>
<dbReference type="Proteomes" id="UP000022447">
    <property type="component" value="Unassembled WGS sequence"/>
</dbReference>
<dbReference type="AlphaFoldDB" id="X7EBJ1"/>
<reference evidence="2 3" key="1">
    <citation type="submission" date="2014-01" db="EMBL/GenBank/DDBJ databases">
        <title>Roseivivax halodurans JCM 10272 Genome Sequencing.</title>
        <authorList>
            <person name="Lai Q."/>
            <person name="Li G."/>
            <person name="Shao Z."/>
        </authorList>
    </citation>
    <scope>NUCLEOTIDE SEQUENCE [LARGE SCALE GENOMIC DNA]</scope>
    <source>
        <strain evidence="2 3">JCM 10272</strain>
    </source>
</reference>
<gene>
    <name evidence="2" type="ORF">OCH239_12720</name>
</gene>
<accession>X7EBJ1</accession>
<dbReference type="InterPro" id="IPR039448">
    <property type="entry name" value="Beta_helix"/>
</dbReference>
<dbReference type="SUPFAM" id="SSF51126">
    <property type="entry name" value="Pectin lyase-like"/>
    <property type="match status" value="1"/>
</dbReference>
<dbReference type="EMBL" id="JALZ01000032">
    <property type="protein sequence ID" value="ETX13235.1"/>
    <property type="molecule type" value="Genomic_DNA"/>
</dbReference>
<proteinExistence type="predicted"/>
<dbReference type="STRING" id="1449350.OCH239_12720"/>